<dbReference type="CDD" id="cd05483">
    <property type="entry name" value="retropepsin_like_bacteria"/>
    <property type="match status" value="1"/>
</dbReference>
<evidence type="ECO:0000256" key="1">
    <source>
        <dbReference type="ARBA" id="ARBA00022801"/>
    </source>
</evidence>
<dbReference type="GO" id="GO:0006508">
    <property type="term" value="P:proteolysis"/>
    <property type="evidence" value="ECO:0007669"/>
    <property type="project" value="UniProtKB-KW"/>
</dbReference>
<keyword evidence="4" id="KW-0645">Protease</keyword>
<dbReference type="PROSITE" id="PS50175">
    <property type="entry name" value="ASP_PROT_RETROV"/>
    <property type="match status" value="1"/>
</dbReference>
<keyword evidence="2" id="KW-0732">Signal</keyword>
<keyword evidence="5" id="KW-1185">Reference proteome</keyword>
<gene>
    <name evidence="4" type="ORF">C8J26_0057</name>
</gene>
<dbReference type="Gene3D" id="2.40.70.10">
    <property type="entry name" value="Acid Proteases"/>
    <property type="match status" value="2"/>
</dbReference>
<evidence type="ECO:0000313" key="4">
    <source>
        <dbReference type="EMBL" id="PTQ61790.1"/>
    </source>
</evidence>
<organism evidence="4 5">
    <name type="scientific">Sphingomonas aurantiaca</name>
    <dbReference type="NCBI Taxonomy" id="185949"/>
    <lineage>
        <taxon>Bacteria</taxon>
        <taxon>Pseudomonadati</taxon>
        <taxon>Pseudomonadota</taxon>
        <taxon>Alphaproteobacteria</taxon>
        <taxon>Sphingomonadales</taxon>
        <taxon>Sphingomonadaceae</taxon>
        <taxon>Sphingomonas</taxon>
    </lineage>
</organism>
<evidence type="ECO:0000313" key="5">
    <source>
        <dbReference type="Proteomes" id="UP000244189"/>
    </source>
</evidence>
<evidence type="ECO:0000256" key="2">
    <source>
        <dbReference type="SAM" id="SignalP"/>
    </source>
</evidence>
<dbReference type="RefSeq" id="WP_107956280.1">
    <property type="nucleotide sequence ID" value="NZ_QAOG01000001.1"/>
</dbReference>
<dbReference type="InterPro" id="IPR034122">
    <property type="entry name" value="Retropepsin-like_bacterial"/>
</dbReference>
<comment type="caution">
    <text evidence="4">The sequence shown here is derived from an EMBL/GenBank/DDBJ whole genome shotgun (WGS) entry which is preliminary data.</text>
</comment>
<feature type="domain" description="Peptidase A2" evidence="3">
    <location>
        <begin position="66"/>
        <end position="102"/>
    </location>
</feature>
<dbReference type="Proteomes" id="UP000244189">
    <property type="component" value="Unassembled WGS sequence"/>
</dbReference>
<dbReference type="Pfam" id="PF13650">
    <property type="entry name" value="Asp_protease_2"/>
    <property type="match status" value="2"/>
</dbReference>
<dbReference type="InterPro" id="IPR001969">
    <property type="entry name" value="Aspartic_peptidase_AS"/>
</dbReference>
<dbReference type="PROSITE" id="PS00141">
    <property type="entry name" value="ASP_PROTEASE"/>
    <property type="match status" value="1"/>
</dbReference>
<protein>
    <submittedName>
        <fullName evidence="4">Aspartyl protease</fullName>
    </submittedName>
</protein>
<reference evidence="4 5" key="1">
    <citation type="submission" date="2018-04" db="EMBL/GenBank/DDBJ databases">
        <title>Genomic Encyclopedia of Type Strains, Phase III (KMG-III): the genomes of soil and plant-associated and newly described type strains.</title>
        <authorList>
            <person name="Whitman W."/>
        </authorList>
    </citation>
    <scope>NUCLEOTIDE SEQUENCE [LARGE SCALE GENOMIC DNA]</scope>
    <source>
        <strain evidence="4 5">MA101b</strain>
    </source>
</reference>
<name>A0A2T5GR34_9SPHN</name>
<dbReference type="SUPFAM" id="SSF50630">
    <property type="entry name" value="Acid proteases"/>
    <property type="match status" value="2"/>
</dbReference>
<evidence type="ECO:0000259" key="3">
    <source>
        <dbReference type="PROSITE" id="PS50175"/>
    </source>
</evidence>
<proteinExistence type="predicted"/>
<dbReference type="AlphaFoldDB" id="A0A2T5GR34"/>
<sequence length="322" mass="34177">MRRWLGPLLFVITAQASAQDAVLPRQNAAPPTAAASAADPDAATLLFGDDQTRMTVPVTIAGAGPFPFIVDTGAQRTVIARELAATLGLAPGRTVRVTGMTGSERVATVVIPSLKVSVIGSAPIEAPAIGAINLGARGLLGIDTLQDHAVTIDFDTNVMTVTPSRKRRIRERAAPDEIVIRARSLFGQLVVTDAYCNGIRIRVILDTGTSISMANGALRRRVTRKALGGADRTQTVSLTGVTGETVVADYTTMDRVSIGSLSLGDLPVAFTAVDAPPFAVFGLAERPAMLLGMDVLQLFRRVDIDFANREVRLALPRDTRRR</sequence>
<dbReference type="GO" id="GO:0004190">
    <property type="term" value="F:aspartic-type endopeptidase activity"/>
    <property type="evidence" value="ECO:0007669"/>
    <property type="project" value="InterPro"/>
</dbReference>
<keyword evidence="1" id="KW-0378">Hydrolase</keyword>
<dbReference type="EMBL" id="QAOG01000001">
    <property type="protein sequence ID" value="PTQ61790.1"/>
    <property type="molecule type" value="Genomic_DNA"/>
</dbReference>
<feature type="signal peptide" evidence="2">
    <location>
        <begin position="1"/>
        <end position="18"/>
    </location>
</feature>
<dbReference type="InterPro" id="IPR021109">
    <property type="entry name" value="Peptidase_aspartic_dom_sf"/>
</dbReference>
<feature type="chain" id="PRO_5015545441" evidence="2">
    <location>
        <begin position="19"/>
        <end position="322"/>
    </location>
</feature>
<accession>A0A2T5GR34</accession>
<dbReference type="InterPro" id="IPR001995">
    <property type="entry name" value="Peptidase_A2_cat"/>
</dbReference>